<dbReference type="Pfam" id="PF09836">
    <property type="entry name" value="DUF2063"/>
    <property type="match status" value="1"/>
</dbReference>
<keyword evidence="4" id="KW-1185">Reference proteome</keyword>
<dbReference type="Proteomes" id="UP001224392">
    <property type="component" value="Unassembled WGS sequence"/>
</dbReference>
<evidence type="ECO:0000259" key="2">
    <source>
        <dbReference type="Pfam" id="PF22106"/>
    </source>
</evidence>
<accession>A0ABQ6LYX4</accession>
<dbReference type="Gene3D" id="3.90.930.50">
    <property type="match status" value="1"/>
</dbReference>
<name>A0ABQ6LYX4_9GAMM</name>
<organism evidence="3 4">
    <name type="scientific">Biformimicrobium ophioploci</name>
    <dbReference type="NCBI Taxonomy" id="3036711"/>
    <lineage>
        <taxon>Bacteria</taxon>
        <taxon>Pseudomonadati</taxon>
        <taxon>Pseudomonadota</taxon>
        <taxon>Gammaproteobacteria</taxon>
        <taxon>Cellvibrionales</taxon>
        <taxon>Microbulbiferaceae</taxon>
        <taxon>Biformimicrobium</taxon>
    </lineage>
</organism>
<evidence type="ECO:0000313" key="3">
    <source>
        <dbReference type="EMBL" id="GMG87296.1"/>
    </source>
</evidence>
<dbReference type="InterPro" id="IPR018640">
    <property type="entry name" value="DUF2063"/>
</dbReference>
<dbReference type="InterPro" id="IPR054098">
    <property type="entry name" value="NGO1945-like_C"/>
</dbReference>
<reference evidence="3 4" key="1">
    <citation type="submission" date="2023-04" db="EMBL/GenBank/DDBJ databases">
        <title>Marinobulbifer ophiurae gen. nov., sp. Nov., isolate from tissue of brittle star Ophioplocus japonicus.</title>
        <authorList>
            <person name="Kawano K."/>
            <person name="Sawayama S."/>
            <person name="Nakagawa S."/>
        </authorList>
    </citation>
    <scope>NUCLEOTIDE SEQUENCE [LARGE SCALE GENOMIC DNA]</scope>
    <source>
        <strain evidence="3 4">NKW57</strain>
    </source>
</reference>
<protein>
    <submittedName>
        <fullName evidence="3">DUF2063 domain-containing protein</fullName>
    </submittedName>
</protein>
<comment type="caution">
    <text evidence="3">The sequence shown here is derived from an EMBL/GenBank/DDBJ whole genome shotgun (WGS) entry which is preliminary data.</text>
</comment>
<proteinExistence type="predicted"/>
<feature type="domain" description="NGO1945-like C-terminal" evidence="2">
    <location>
        <begin position="153"/>
        <end position="249"/>
    </location>
</feature>
<dbReference type="InterPro" id="IPR044922">
    <property type="entry name" value="DUF2063_N_sf"/>
</dbReference>
<dbReference type="RefSeq" id="WP_285763929.1">
    <property type="nucleotide sequence ID" value="NZ_BSYJ01000003.1"/>
</dbReference>
<gene>
    <name evidence="3" type="ORF">MNKW57_16170</name>
</gene>
<dbReference type="Pfam" id="PF22106">
    <property type="entry name" value="NGO1945_C"/>
    <property type="match status" value="1"/>
</dbReference>
<sequence>MNRAKGLGTPEPAFQQVQKTFADHLREPQRAAAPQGIEDRRMKIYRDLIFNNIESFIASGFPVIRSLYRDDDWTELVRGFVGKHRAQSPYFLEISQEFLQYLQSEYVPRDCDPDFLLELAHYEWVELALDVSNENFPERRIEAGVLEGCPQVSPLVWSLSYRYPVHMIGPQFRPQEPPAEPTFLLVYRDRQEEVGFMQVNAVTARLLQILQDAEEPLTGRGALEVLAQEMGQADAAGLLSFGEDLLNKLLSRDILAAVLKPASG</sequence>
<evidence type="ECO:0000259" key="1">
    <source>
        <dbReference type="Pfam" id="PF09836"/>
    </source>
</evidence>
<feature type="domain" description="Putative DNA-binding" evidence="1">
    <location>
        <begin position="16"/>
        <end position="102"/>
    </location>
</feature>
<dbReference type="EMBL" id="BSYJ01000003">
    <property type="protein sequence ID" value="GMG87296.1"/>
    <property type="molecule type" value="Genomic_DNA"/>
</dbReference>
<dbReference type="Gene3D" id="1.10.150.690">
    <property type="entry name" value="DUF2063"/>
    <property type="match status" value="1"/>
</dbReference>
<evidence type="ECO:0000313" key="4">
    <source>
        <dbReference type="Proteomes" id="UP001224392"/>
    </source>
</evidence>